<dbReference type="Gene3D" id="3.90.1200.10">
    <property type="match status" value="1"/>
</dbReference>
<feature type="domain" description="Glycosyl hydrolase family 13 catalytic" evidence="8">
    <location>
        <begin position="15"/>
        <end position="414"/>
    </location>
</feature>
<dbReference type="PANTHER" id="PTHR10357">
    <property type="entry name" value="ALPHA-AMYLASE FAMILY MEMBER"/>
    <property type="match status" value="1"/>
</dbReference>
<gene>
    <name evidence="9" type="primary">treS</name>
    <name evidence="9" type="ORF">JM946_07250</name>
</gene>
<evidence type="ECO:0000313" key="9">
    <source>
        <dbReference type="EMBL" id="MBM0104537.1"/>
    </source>
</evidence>
<dbReference type="SUPFAM" id="SSF51011">
    <property type="entry name" value="Glycosyl hydrolase domain"/>
    <property type="match status" value="1"/>
</dbReference>
<dbReference type="Proteomes" id="UP000661077">
    <property type="component" value="Unassembled WGS sequence"/>
</dbReference>
<comment type="caution">
    <text evidence="9">The sequence shown here is derived from an EMBL/GenBank/DDBJ whole genome shotgun (WGS) entry which is preliminary data.</text>
</comment>
<dbReference type="Gene3D" id="2.60.40.1180">
    <property type="entry name" value="Golgi alpha-mannosidase II"/>
    <property type="match status" value="1"/>
</dbReference>
<accession>A0ABS1WUA7</accession>
<dbReference type="SUPFAM" id="SSF51445">
    <property type="entry name" value="(Trans)glycosidases"/>
    <property type="match status" value="1"/>
</dbReference>
<dbReference type="InterPro" id="IPR032091">
    <property type="entry name" value="Malt_amylase-like_C"/>
</dbReference>
<dbReference type="InterPro" id="IPR045857">
    <property type="entry name" value="O16G_dom_2"/>
</dbReference>
<dbReference type="CDD" id="cd11334">
    <property type="entry name" value="AmyAc_TreS"/>
    <property type="match status" value="1"/>
</dbReference>
<evidence type="ECO:0000256" key="2">
    <source>
        <dbReference type="ARBA" id="ARBA00005496"/>
    </source>
</evidence>
<organism evidence="9 10">
    <name type="scientific">Steroidobacter gossypii</name>
    <dbReference type="NCBI Taxonomy" id="2805490"/>
    <lineage>
        <taxon>Bacteria</taxon>
        <taxon>Pseudomonadati</taxon>
        <taxon>Pseudomonadota</taxon>
        <taxon>Gammaproteobacteria</taxon>
        <taxon>Steroidobacterales</taxon>
        <taxon>Steroidobacteraceae</taxon>
        <taxon>Steroidobacter</taxon>
    </lineage>
</organism>
<dbReference type="SMART" id="SM00642">
    <property type="entry name" value="Aamy"/>
    <property type="match status" value="1"/>
</dbReference>
<evidence type="ECO:0000256" key="5">
    <source>
        <dbReference type="ARBA" id="ARBA00022837"/>
    </source>
</evidence>
<evidence type="ECO:0000256" key="1">
    <source>
        <dbReference type="ARBA" id="ARBA00001595"/>
    </source>
</evidence>
<dbReference type="Pfam" id="PF16657">
    <property type="entry name" value="Malt_amylase_C"/>
    <property type="match status" value="1"/>
</dbReference>
<dbReference type="InterPro" id="IPR011009">
    <property type="entry name" value="Kinase-like_dom_sf"/>
</dbReference>
<name>A0ABS1WUA7_9GAMM</name>
<comment type="catalytic activity">
    <reaction evidence="1">
        <text>D-maltose = alpha,alpha-trehalose</text>
        <dbReference type="Rhea" id="RHEA:15145"/>
        <dbReference type="ChEBI" id="CHEBI:16551"/>
        <dbReference type="ChEBI" id="CHEBI:17306"/>
        <dbReference type="EC" id="5.4.99.16"/>
    </reaction>
</comment>
<evidence type="ECO:0000256" key="7">
    <source>
        <dbReference type="ARBA" id="ARBA00031378"/>
    </source>
</evidence>
<sequence>MTDDPLWYKDAIIYQMHVKAFHDANGDGMGDFAGLTQKLDYIQELGVNTIWLLPFYPSPLRDDGYDIAEYTNVHPDYGTLEDFRQFIDEAHRRGLKVITELVINHTSDQHPWFQAARKAPPGSREREFYVWSDDDKKFAGTRIIFTDTETSNWAWDPVAGQYYWHRFFSHQPDLNHNNPEVVEAVIRVMRFWMDLGVDGMRLDAIPYLCVREGTNNENLPETHAVLKRMRAAMDESYTGRMFLAEANQWPEDVREYFGEGDECHMAYNFPLMPRIFMAVALEDRYPIAEIIRQTPDIPENCQWAIFLRNHDELTLEMVTDRERDYMYRMYAAEPRMRVNVGIRRRLAPLLGNDVDRIKLMNSLLLSMPGSPIIYYGDEIGMGDNIYIGDRNGVRTPMQWSIDRNAGFSRADPQRLYLPVIMDPIYGYQAVNVEAQSRDPSSLLNWTRRMLAVRRQFQCFGRGSLEFVRPQNRKIIAYVRSCGNELILCVANLSQTAQAVELDLSKYKGRVPVELMGRNAFPPIGDLPYFLTLPAHGFFWLQLSDSAAPPAWHVERLPATELPVLVLSEGLATFLPEVTQAASGGLMRRTLQQLETEVLPEFIRARGWFSHNRGDITALHLGPRSVWRYEQRSYLLCFVDVEGASGGRRRHVFPLTIGWEDGSDDILRTAEWTLAKVRQHARAGVMIDAFADPFFCVGLVQNMANGATLPFAGGEIRFHALAPLPALPEADLQHVRHVGAEPTNTNIIIDDSLFLKAYRRAETGPNPDLEMTRLLTEAGFRAIAPLLGYIVWEAEETTPLAALFSYVGNQGDVWTYALNHLERYVTLISAQDAATPEQPHALFTTQMQTLGRRIGEMHAILAKAQDVAFAPEPIRSQDLSRWYSAVQFEADAALNALQQRVSTLPEATRTRAEQLLGERERLLTHIRELTAEPINGLRTRVHGNLHLAKILLVADDFLLTGFEGDMSLPIAERRQKDSPLHDVASVLISFHYASSVALEHALTHRPEQRERLEPELAQWLQLTTQAFMKGYRRGAAESGVLPSDEAGMQRLLKLFMIIRSVYALRTELASRPEMIAAAVDALLDQSRSG</sequence>
<dbReference type="Gene3D" id="3.20.20.80">
    <property type="entry name" value="Glycosidases"/>
    <property type="match status" value="1"/>
</dbReference>
<dbReference type="SUPFAM" id="SSF56112">
    <property type="entry name" value="Protein kinase-like (PK-like)"/>
    <property type="match status" value="1"/>
</dbReference>
<dbReference type="Pfam" id="PF00128">
    <property type="entry name" value="Alpha-amylase"/>
    <property type="match status" value="2"/>
</dbReference>
<keyword evidence="5" id="KW-0106">Calcium</keyword>
<dbReference type="RefSeq" id="WP_203166477.1">
    <property type="nucleotide sequence ID" value="NZ_JAEVLS010000001.1"/>
</dbReference>
<dbReference type="InterPro" id="IPR013780">
    <property type="entry name" value="Glyco_hydro_b"/>
</dbReference>
<dbReference type="EMBL" id="JAEVLS010000001">
    <property type="protein sequence ID" value="MBM0104537.1"/>
    <property type="molecule type" value="Genomic_DNA"/>
</dbReference>
<evidence type="ECO:0000256" key="4">
    <source>
        <dbReference type="ARBA" id="ARBA00022723"/>
    </source>
</evidence>
<evidence type="ECO:0000256" key="3">
    <source>
        <dbReference type="ARBA" id="ARBA00012619"/>
    </source>
</evidence>
<dbReference type="InterPro" id="IPR006047">
    <property type="entry name" value="GH13_cat_dom"/>
</dbReference>
<evidence type="ECO:0000256" key="6">
    <source>
        <dbReference type="ARBA" id="ARBA00023235"/>
    </source>
</evidence>
<evidence type="ECO:0000313" key="10">
    <source>
        <dbReference type="Proteomes" id="UP000661077"/>
    </source>
</evidence>
<dbReference type="GO" id="GO:0047471">
    <property type="term" value="F:maltose alpha-D-glucosyltransferase activity"/>
    <property type="evidence" value="ECO:0007669"/>
    <property type="project" value="UniProtKB-EC"/>
</dbReference>
<comment type="similarity">
    <text evidence="2">Belongs to the glycosyl hydrolase 13 family. TreS subfamily.</text>
</comment>
<keyword evidence="10" id="KW-1185">Reference proteome</keyword>
<proteinExistence type="inferred from homology"/>
<dbReference type="Gene3D" id="3.90.400.10">
    <property type="entry name" value="Oligo-1,6-glucosidase, Domain 2"/>
    <property type="match status" value="1"/>
</dbReference>
<dbReference type="NCBIfam" id="TIGR02457">
    <property type="entry name" value="TreS_Cterm"/>
    <property type="match status" value="1"/>
</dbReference>
<dbReference type="InterPro" id="IPR017853">
    <property type="entry name" value="GH"/>
</dbReference>
<dbReference type="PANTHER" id="PTHR10357:SF219">
    <property type="entry name" value="MALTOSE ALPHA-D-GLUCOSYLTRANSFERASE"/>
    <property type="match status" value="1"/>
</dbReference>
<keyword evidence="6 9" id="KW-0413">Isomerase</keyword>
<dbReference type="InterPro" id="IPR012810">
    <property type="entry name" value="TreS/a-amylase_N"/>
</dbReference>
<evidence type="ECO:0000259" key="8">
    <source>
        <dbReference type="SMART" id="SM00642"/>
    </source>
</evidence>
<dbReference type="EC" id="5.4.99.16" evidence="3"/>
<protein>
    <recommendedName>
        <fullName evidence="3">maltose alpha-D-glucosyltransferase</fullName>
        <ecNumber evidence="3">5.4.99.16</ecNumber>
    </recommendedName>
    <alternativeName>
        <fullName evidence="7">Maltose alpha-D-glucosyltransferase</fullName>
    </alternativeName>
</protein>
<dbReference type="InterPro" id="IPR012811">
    <property type="entry name" value="TreS_maltokin_C_dom"/>
</dbReference>
<keyword evidence="4" id="KW-0479">Metal-binding</keyword>
<reference evidence="9 10" key="1">
    <citation type="journal article" date="2021" name="Int. J. Syst. Evol. Microbiol.">
        <title>Steroidobacter gossypii sp. nov., isolated from soil of cotton cropping field.</title>
        <authorList>
            <person name="Huang R."/>
            <person name="Yang S."/>
            <person name="Zhen C."/>
            <person name="Liu W."/>
        </authorList>
    </citation>
    <scope>NUCLEOTIDE SEQUENCE [LARGE SCALE GENOMIC DNA]</scope>
    <source>
        <strain evidence="9 10">S1-65</strain>
    </source>
</reference>
<dbReference type="NCBIfam" id="TIGR02456">
    <property type="entry name" value="treS_nterm"/>
    <property type="match status" value="1"/>
</dbReference>